<evidence type="ECO:0000256" key="3">
    <source>
        <dbReference type="ARBA" id="ARBA00022692"/>
    </source>
</evidence>
<sequence length="743" mass="84502">MYAKLVFRNARRSVKDYLIYIVTMTICVMLFYSFLSISSSYYQPDIGSEYDFTILSDGMKIAICVITLFLLFLIRFANNYMLRRRQKEFAVQAIMGMEQKTIAGLFFAETFVMGMISIAAGIILGVFCSQFITAMLLTSYGKSYELVWTLFPDTVVLTVGFFVLSFLAVGLFNTRTIRKTKLIDMLAADRKNDPELKKSRWIIVTALIFELFTIWMLVTGVQKVWFYYDSRFAAPVQIMFWGNIIIPAVALLWSVLWLIRKKKTGFPQFIFGLMICAALNVCAAAGVPSLVNQYYLPLGAGTVNQYMLFILADLVFFICSLIYLASSFIVAWKEKSPEHRYKGENLFFFGQVVSKLNTTSKTMTLISITLVLAIFMFIAAPVLVGWASGYLDIRSMYDVQISSRYNDVYSEEDLPRDNYEIVTDYLAEHGIKADYDCTFNIYLPKREDFHNRIKYDFPVAAISLSDYNMIREMLGYEQISLSENEFTTQWQTIASEEERESFLASHTSVMTDAGELTLSGQPYYEEAIGETVYNSYTNILYVFPDSVCEKLLPVMRNRYITTSEDISYENARELEQAFADEYPEITDTGVSYTIRLSTLQINSTKANNFVLQASLLYGAVVLMVICLTILSLQQLLDASKYKYRFSVLRKIGVDEQKIGKLVLKQLGVWFGIPILVAVTVSAIVLTYFIQTVSAEISAYIGFGTLMIQIGITAGILALLLLCYFISTWILFQRSICGSSSILK</sequence>
<feature type="transmembrane region" description="Helical" evidence="6">
    <location>
        <begin position="365"/>
        <end position="387"/>
    </location>
</feature>
<feature type="transmembrane region" description="Helical" evidence="6">
    <location>
        <begin position="238"/>
        <end position="259"/>
    </location>
</feature>
<keyword evidence="4 6" id="KW-1133">Transmembrane helix</keyword>
<name>A0A9D2DRE1_9FIRM</name>
<feature type="transmembrane region" description="Helical" evidence="6">
    <location>
        <begin position="266"/>
        <end position="286"/>
    </location>
</feature>
<dbReference type="GO" id="GO:0005886">
    <property type="term" value="C:plasma membrane"/>
    <property type="evidence" value="ECO:0007669"/>
    <property type="project" value="UniProtKB-SubCell"/>
</dbReference>
<evidence type="ECO:0000256" key="4">
    <source>
        <dbReference type="ARBA" id="ARBA00022989"/>
    </source>
</evidence>
<evidence type="ECO:0000256" key="5">
    <source>
        <dbReference type="ARBA" id="ARBA00023136"/>
    </source>
</evidence>
<feature type="domain" description="ABC3 transporter permease C-terminal" evidence="7">
    <location>
        <begin position="61"/>
        <end position="181"/>
    </location>
</feature>
<evidence type="ECO:0000313" key="8">
    <source>
        <dbReference type="EMBL" id="HIZ21693.1"/>
    </source>
</evidence>
<dbReference type="Pfam" id="PF02687">
    <property type="entry name" value="FtsX"/>
    <property type="match status" value="1"/>
</dbReference>
<accession>A0A9D2DRE1</accession>
<protein>
    <submittedName>
        <fullName evidence="8">ABC transporter permease</fullName>
    </submittedName>
</protein>
<evidence type="ECO:0000313" key="9">
    <source>
        <dbReference type="Proteomes" id="UP000824041"/>
    </source>
</evidence>
<feature type="transmembrane region" description="Helical" evidence="6">
    <location>
        <begin position="666"/>
        <end position="689"/>
    </location>
</feature>
<keyword evidence="2" id="KW-1003">Cell membrane</keyword>
<organism evidence="8 9">
    <name type="scientific">Candidatus Blautia faecigallinarum</name>
    <dbReference type="NCBI Taxonomy" id="2838488"/>
    <lineage>
        <taxon>Bacteria</taxon>
        <taxon>Bacillati</taxon>
        <taxon>Bacillota</taxon>
        <taxon>Clostridia</taxon>
        <taxon>Lachnospirales</taxon>
        <taxon>Lachnospiraceae</taxon>
        <taxon>Blautia</taxon>
    </lineage>
</organism>
<feature type="transmembrane region" description="Helical" evidence="6">
    <location>
        <begin position="306"/>
        <end position="332"/>
    </location>
</feature>
<dbReference type="AlphaFoldDB" id="A0A9D2DRE1"/>
<feature type="transmembrane region" description="Helical" evidence="6">
    <location>
        <begin position="58"/>
        <end position="77"/>
    </location>
</feature>
<dbReference type="PANTHER" id="PTHR46795:SF3">
    <property type="entry name" value="ABC TRANSPORTER PERMEASE"/>
    <property type="match status" value="1"/>
</dbReference>
<dbReference type="PANTHER" id="PTHR46795">
    <property type="entry name" value="ABC TRANSPORTER PERMEASE-RELATED-RELATED"/>
    <property type="match status" value="1"/>
</dbReference>
<evidence type="ECO:0000259" key="7">
    <source>
        <dbReference type="Pfam" id="PF02687"/>
    </source>
</evidence>
<dbReference type="InterPro" id="IPR003838">
    <property type="entry name" value="ABC3_permease_C"/>
</dbReference>
<feature type="transmembrane region" description="Helical" evidence="6">
    <location>
        <begin position="709"/>
        <end position="731"/>
    </location>
</feature>
<keyword evidence="5 6" id="KW-0472">Membrane</keyword>
<feature type="transmembrane region" description="Helical" evidence="6">
    <location>
        <begin position="609"/>
        <end position="632"/>
    </location>
</feature>
<evidence type="ECO:0000256" key="2">
    <source>
        <dbReference type="ARBA" id="ARBA00022475"/>
    </source>
</evidence>
<gene>
    <name evidence="8" type="ORF">IAA21_02690</name>
</gene>
<reference evidence="8" key="1">
    <citation type="journal article" date="2021" name="PeerJ">
        <title>Extensive microbial diversity within the chicken gut microbiome revealed by metagenomics and culture.</title>
        <authorList>
            <person name="Gilroy R."/>
            <person name="Ravi A."/>
            <person name="Getino M."/>
            <person name="Pursley I."/>
            <person name="Horton D.L."/>
            <person name="Alikhan N.F."/>
            <person name="Baker D."/>
            <person name="Gharbi K."/>
            <person name="Hall N."/>
            <person name="Watson M."/>
            <person name="Adriaenssens E.M."/>
            <person name="Foster-Nyarko E."/>
            <person name="Jarju S."/>
            <person name="Secka A."/>
            <person name="Antonio M."/>
            <person name="Oren A."/>
            <person name="Chaudhuri R.R."/>
            <person name="La Ragione R."/>
            <person name="Hildebrand F."/>
            <person name="Pallen M.J."/>
        </authorList>
    </citation>
    <scope>NUCLEOTIDE SEQUENCE</scope>
    <source>
        <strain evidence="8">14324</strain>
    </source>
</reference>
<comment type="caution">
    <text evidence="8">The sequence shown here is derived from an EMBL/GenBank/DDBJ whole genome shotgun (WGS) entry which is preliminary data.</text>
</comment>
<proteinExistence type="predicted"/>
<reference evidence="8" key="2">
    <citation type="submission" date="2021-04" db="EMBL/GenBank/DDBJ databases">
        <authorList>
            <person name="Gilroy R."/>
        </authorList>
    </citation>
    <scope>NUCLEOTIDE SEQUENCE</scope>
    <source>
        <strain evidence="8">14324</strain>
    </source>
</reference>
<feature type="transmembrane region" description="Helical" evidence="6">
    <location>
        <begin position="102"/>
        <end position="127"/>
    </location>
</feature>
<feature type="transmembrane region" description="Helical" evidence="6">
    <location>
        <begin position="200"/>
        <end position="218"/>
    </location>
</feature>
<dbReference type="Proteomes" id="UP000824041">
    <property type="component" value="Unassembled WGS sequence"/>
</dbReference>
<keyword evidence="3 6" id="KW-0812">Transmembrane</keyword>
<evidence type="ECO:0000256" key="1">
    <source>
        <dbReference type="ARBA" id="ARBA00004651"/>
    </source>
</evidence>
<dbReference type="EMBL" id="DXBU01000033">
    <property type="protein sequence ID" value="HIZ21693.1"/>
    <property type="molecule type" value="Genomic_DNA"/>
</dbReference>
<comment type="subcellular location">
    <subcellularLocation>
        <location evidence="1">Cell membrane</location>
        <topology evidence="1">Multi-pass membrane protein</topology>
    </subcellularLocation>
</comment>
<feature type="transmembrane region" description="Helical" evidence="6">
    <location>
        <begin position="147"/>
        <end position="172"/>
    </location>
</feature>
<feature type="transmembrane region" description="Helical" evidence="6">
    <location>
        <begin position="17"/>
        <end position="38"/>
    </location>
</feature>
<evidence type="ECO:0000256" key="6">
    <source>
        <dbReference type="SAM" id="Phobius"/>
    </source>
</evidence>
<dbReference type="InterPro" id="IPR052536">
    <property type="entry name" value="ABC-4_Integral_Memb_Prot"/>
</dbReference>